<dbReference type="HAMAP" id="MF_00040">
    <property type="entry name" value="RRF"/>
    <property type="match status" value="1"/>
</dbReference>
<evidence type="ECO:0000256" key="1">
    <source>
        <dbReference type="ARBA" id="ARBA00004496"/>
    </source>
</evidence>
<dbReference type="AlphaFoldDB" id="H8FRB0"/>
<dbReference type="InterPro" id="IPR002661">
    <property type="entry name" value="Ribosome_recyc_fac"/>
</dbReference>
<evidence type="ECO:0000256" key="4">
    <source>
        <dbReference type="ARBA" id="ARBA00022917"/>
    </source>
</evidence>
<feature type="domain" description="Ribosome recycling factor" evidence="7">
    <location>
        <begin position="25"/>
        <end position="187"/>
    </location>
</feature>
<dbReference type="InterPro" id="IPR023584">
    <property type="entry name" value="Ribosome_recyc_fac_dom"/>
</dbReference>
<evidence type="ECO:0000313" key="9">
    <source>
        <dbReference type="Proteomes" id="UP000004169"/>
    </source>
</evidence>
<dbReference type="SUPFAM" id="SSF55194">
    <property type="entry name" value="Ribosome recycling factor, RRF"/>
    <property type="match status" value="1"/>
</dbReference>
<evidence type="ECO:0000256" key="2">
    <source>
        <dbReference type="ARBA" id="ARBA00005912"/>
    </source>
</evidence>
<comment type="similarity">
    <text evidence="2 6">Belongs to the RRF family.</text>
</comment>
<keyword evidence="3 6" id="KW-0963">Cytoplasm</keyword>
<dbReference type="Gene3D" id="3.30.1360.40">
    <property type="match status" value="1"/>
</dbReference>
<keyword evidence="9" id="KW-1185">Reference proteome</keyword>
<dbReference type="InterPro" id="IPR036191">
    <property type="entry name" value="RRF_sf"/>
</dbReference>
<dbReference type="PANTHER" id="PTHR20982:SF3">
    <property type="entry name" value="MITOCHONDRIAL RIBOSOME RECYCLING FACTOR PSEUDO 1"/>
    <property type="match status" value="1"/>
</dbReference>
<dbReference type="RefSeq" id="WP_002727543.1">
    <property type="nucleotide sequence ID" value="NZ_CAHP01000015.1"/>
</dbReference>
<dbReference type="Gene3D" id="1.10.132.20">
    <property type="entry name" value="Ribosome-recycling factor"/>
    <property type="match status" value="1"/>
</dbReference>
<evidence type="ECO:0000256" key="5">
    <source>
        <dbReference type="ARBA" id="ARBA00025050"/>
    </source>
</evidence>
<dbReference type="GO" id="GO:0043023">
    <property type="term" value="F:ribosomal large subunit binding"/>
    <property type="evidence" value="ECO:0007669"/>
    <property type="project" value="TreeGrafter"/>
</dbReference>
<dbReference type="CDD" id="cd00520">
    <property type="entry name" value="RRF"/>
    <property type="match status" value="1"/>
</dbReference>
<comment type="caution">
    <text evidence="8">The sequence shown here is derived from an EMBL/GenBank/DDBJ whole genome shotgun (WGS) entry which is preliminary data.</text>
</comment>
<protein>
    <recommendedName>
        <fullName evidence="6">Ribosome-recycling factor</fullName>
        <shortName evidence="6">RRF</shortName>
    </recommendedName>
    <alternativeName>
        <fullName evidence="6">Ribosome-releasing factor</fullName>
    </alternativeName>
</protein>
<keyword evidence="4 6" id="KW-0648">Protein biosynthesis</keyword>
<dbReference type="GO" id="GO:0005829">
    <property type="term" value="C:cytosol"/>
    <property type="evidence" value="ECO:0007669"/>
    <property type="project" value="GOC"/>
</dbReference>
<dbReference type="FunFam" id="3.30.1360.40:FF:000001">
    <property type="entry name" value="Ribosome-recycling factor"/>
    <property type="match status" value="1"/>
</dbReference>
<sequence length="190" mass="21202">MSVSTTWSDLRKDIVRRMDSAVEVLKKDFSGLRSGRASTNLLDPVVVEAYGQTMPLSQCGTVGVPEPRMLTVQVWDKGQVKAVEKAIANAGLGLNPQADGQLIRVPIPPLNEERRKELQKVAGKYAEAARISVRNVRRDGMDSLKKMEKDGHLSEDEIKKHEKEIQVVTDETIKKIDDLLTSKEKEIIQV</sequence>
<evidence type="ECO:0000313" key="8">
    <source>
        <dbReference type="EMBL" id="CCG40898.1"/>
    </source>
</evidence>
<proteinExistence type="inferred from homology"/>
<dbReference type="FunFam" id="1.10.132.20:FF:000001">
    <property type="entry name" value="Ribosome-recycling factor"/>
    <property type="match status" value="1"/>
</dbReference>
<dbReference type="eggNOG" id="COG0233">
    <property type="taxonomic scope" value="Bacteria"/>
</dbReference>
<name>H8FRB0_MAGML</name>
<dbReference type="OrthoDB" id="9804006at2"/>
<dbReference type="GO" id="GO:0002184">
    <property type="term" value="P:cytoplasmic translational termination"/>
    <property type="evidence" value="ECO:0007669"/>
    <property type="project" value="TreeGrafter"/>
</dbReference>
<reference evidence="8 9" key="1">
    <citation type="journal article" date="2012" name="J. Bacteriol.">
        <title>Draft Genome Sequence of the Purple Photosynthetic Bacterium Phaeospirillum molischianum DSM120, a Particularly Versatile Bacterium.</title>
        <authorList>
            <person name="Duquesne K."/>
            <person name="Prima V."/>
            <person name="Ji B."/>
            <person name="Rouy Z."/>
            <person name="Medigue C."/>
            <person name="Talla E."/>
            <person name="Sturgis J.N."/>
        </authorList>
    </citation>
    <scope>NUCLEOTIDE SEQUENCE [LARGE SCALE GENOMIC DNA]</scope>
    <source>
        <strain evidence="9">DSM120</strain>
    </source>
</reference>
<dbReference type="NCBIfam" id="TIGR00496">
    <property type="entry name" value="frr"/>
    <property type="match status" value="1"/>
</dbReference>
<gene>
    <name evidence="6 8" type="primary">frr</name>
    <name evidence="8" type="ORF">PHAMO_220016</name>
</gene>
<comment type="subcellular location">
    <subcellularLocation>
        <location evidence="1 6">Cytoplasm</location>
    </subcellularLocation>
</comment>
<dbReference type="Proteomes" id="UP000004169">
    <property type="component" value="Unassembled WGS sequence"/>
</dbReference>
<dbReference type="STRING" id="1150626.PHAMO_220016"/>
<evidence type="ECO:0000256" key="6">
    <source>
        <dbReference type="HAMAP-Rule" id="MF_00040"/>
    </source>
</evidence>
<dbReference type="EMBL" id="CAHP01000015">
    <property type="protein sequence ID" value="CCG40898.1"/>
    <property type="molecule type" value="Genomic_DNA"/>
</dbReference>
<dbReference type="PANTHER" id="PTHR20982">
    <property type="entry name" value="RIBOSOME RECYCLING FACTOR"/>
    <property type="match status" value="1"/>
</dbReference>
<evidence type="ECO:0000256" key="3">
    <source>
        <dbReference type="ARBA" id="ARBA00022490"/>
    </source>
</evidence>
<dbReference type="Pfam" id="PF01765">
    <property type="entry name" value="RRF"/>
    <property type="match status" value="1"/>
</dbReference>
<accession>H8FRB0</accession>
<evidence type="ECO:0000259" key="7">
    <source>
        <dbReference type="Pfam" id="PF01765"/>
    </source>
</evidence>
<organism evidence="8 9">
    <name type="scientific">Magnetospirillum molischianum DSM 120</name>
    <dbReference type="NCBI Taxonomy" id="1150626"/>
    <lineage>
        <taxon>Bacteria</taxon>
        <taxon>Pseudomonadati</taxon>
        <taxon>Pseudomonadota</taxon>
        <taxon>Alphaproteobacteria</taxon>
        <taxon>Rhodospirillales</taxon>
        <taxon>Rhodospirillaceae</taxon>
        <taxon>Magnetospirillum</taxon>
    </lineage>
</organism>
<comment type="function">
    <text evidence="5 6">Responsible for the release of ribosomes from messenger RNA at the termination of protein biosynthesis. May increase the efficiency of translation by recycling ribosomes from one round of translation to another.</text>
</comment>